<accession>A0A2P7V8F5</accession>
<dbReference type="OrthoDB" id="5319888at2"/>
<dbReference type="SUPFAM" id="SSF55729">
    <property type="entry name" value="Acyl-CoA N-acyltransferases (Nat)"/>
    <property type="match status" value="1"/>
</dbReference>
<dbReference type="EMBL" id="PXZM01000018">
    <property type="protein sequence ID" value="PSJ95497.1"/>
    <property type="molecule type" value="Genomic_DNA"/>
</dbReference>
<dbReference type="PROSITE" id="PS51186">
    <property type="entry name" value="GNAT"/>
    <property type="match status" value="1"/>
</dbReference>
<dbReference type="InterPro" id="IPR016181">
    <property type="entry name" value="Acyl_CoA_acyltransferase"/>
</dbReference>
<dbReference type="Pfam" id="PF00583">
    <property type="entry name" value="Acetyltransf_1"/>
    <property type="match status" value="1"/>
</dbReference>
<gene>
    <name evidence="4" type="ORF">C7R93_12220</name>
</gene>
<comment type="caution">
    <text evidence="4">The sequence shown here is derived from an EMBL/GenBank/DDBJ whole genome shotgun (WGS) entry which is preliminary data.</text>
</comment>
<evidence type="ECO:0000256" key="1">
    <source>
        <dbReference type="ARBA" id="ARBA00022679"/>
    </source>
</evidence>
<dbReference type="AlphaFoldDB" id="A0A2P7V8F5"/>
<protein>
    <submittedName>
        <fullName evidence="4">GNAT family N-acetyltransferase</fullName>
    </submittedName>
</protein>
<organism evidence="4 5">
    <name type="scientific">Brevibacillus fortis</name>
    <dbReference type="NCBI Taxonomy" id="2126352"/>
    <lineage>
        <taxon>Bacteria</taxon>
        <taxon>Bacillati</taxon>
        <taxon>Bacillota</taxon>
        <taxon>Bacilli</taxon>
        <taxon>Bacillales</taxon>
        <taxon>Paenibacillaceae</taxon>
        <taxon>Brevibacillus</taxon>
    </lineage>
</organism>
<dbReference type="RefSeq" id="WP_106839063.1">
    <property type="nucleotide sequence ID" value="NZ_JBCNIW010000029.1"/>
</dbReference>
<evidence type="ECO:0000313" key="5">
    <source>
        <dbReference type="Proteomes" id="UP000240419"/>
    </source>
</evidence>
<sequence length="206" mass="23826">MTVTPITIEPMHSMYNQQTGQLLVHGFRGKFQALTNLNDGELALFFEKMFDYSPADPASQRMVALQDGEVIGSISIKWKSESERNQQLPSWKNFRRFGKWNLLKMFIGLSLLDHKPQAGECYITDVVVHPDHQGKGIGNLLLQWAHNFAQTQPSLDKLSLYVAGKNPRAEQLYQRLSFHTQLRESSFLSHILFKEKKWSYMVKRLK</sequence>
<keyword evidence="2" id="KW-0012">Acyltransferase</keyword>
<dbReference type="InterPro" id="IPR000182">
    <property type="entry name" value="GNAT_dom"/>
</dbReference>
<reference evidence="4 5" key="1">
    <citation type="submission" date="2018-03" db="EMBL/GenBank/DDBJ databases">
        <title>Brevisbacillus phylogenomics.</title>
        <authorList>
            <person name="Dunlap C."/>
        </authorList>
    </citation>
    <scope>NUCLEOTIDE SEQUENCE [LARGE SCALE GENOMIC DNA]</scope>
    <source>
        <strain evidence="4 5">NRRL NRS-1210</strain>
    </source>
</reference>
<dbReference type="InterPro" id="IPR050832">
    <property type="entry name" value="Bact_Acetyltransf"/>
</dbReference>
<dbReference type="Gene3D" id="3.40.630.30">
    <property type="match status" value="1"/>
</dbReference>
<dbReference type="CDD" id="cd04301">
    <property type="entry name" value="NAT_SF"/>
    <property type="match status" value="1"/>
</dbReference>
<evidence type="ECO:0000259" key="3">
    <source>
        <dbReference type="PROSITE" id="PS51186"/>
    </source>
</evidence>
<dbReference type="PANTHER" id="PTHR43877">
    <property type="entry name" value="AMINOALKYLPHOSPHONATE N-ACETYLTRANSFERASE-RELATED-RELATED"/>
    <property type="match status" value="1"/>
</dbReference>
<feature type="domain" description="N-acetyltransferase" evidence="3">
    <location>
        <begin position="22"/>
        <end position="206"/>
    </location>
</feature>
<evidence type="ECO:0000313" key="4">
    <source>
        <dbReference type="EMBL" id="PSJ95497.1"/>
    </source>
</evidence>
<keyword evidence="5" id="KW-1185">Reference proteome</keyword>
<dbReference type="GO" id="GO:0016747">
    <property type="term" value="F:acyltransferase activity, transferring groups other than amino-acyl groups"/>
    <property type="evidence" value="ECO:0007669"/>
    <property type="project" value="InterPro"/>
</dbReference>
<proteinExistence type="predicted"/>
<keyword evidence="1 4" id="KW-0808">Transferase</keyword>
<dbReference type="Proteomes" id="UP000240419">
    <property type="component" value="Unassembled WGS sequence"/>
</dbReference>
<name>A0A2P7V8F5_9BACL</name>
<evidence type="ECO:0000256" key="2">
    <source>
        <dbReference type="ARBA" id="ARBA00023315"/>
    </source>
</evidence>